<gene>
    <name evidence="1" type="ORF">V474_08310</name>
</gene>
<name>A0A0J7Y7X4_9SPHN</name>
<evidence type="ECO:0000313" key="1">
    <source>
        <dbReference type="EMBL" id="KMS60019.1"/>
    </source>
</evidence>
<protein>
    <submittedName>
        <fullName evidence="1">Uncharacterized protein</fullName>
    </submittedName>
</protein>
<reference evidence="1 2" key="1">
    <citation type="journal article" date="2015" name="G3 (Bethesda)">
        <title>Insights into Ongoing Evolution of the Hexachlorocyclohexane Catabolic Pathway from Comparative Genomics of Ten Sphingomonadaceae Strains.</title>
        <authorList>
            <person name="Pearce S.L."/>
            <person name="Oakeshott J.G."/>
            <person name="Pandey G."/>
        </authorList>
    </citation>
    <scope>NUCLEOTIDE SEQUENCE [LARGE SCALE GENOMIC DNA]</scope>
    <source>
        <strain evidence="1 2">LL02</strain>
    </source>
</reference>
<accession>A0A0J7Y7X4</accession>
<sequence>MVEGALYFILKRYETAPNAGERTIMSGALAFAAGLAAATASGAQHPYPELPDWLAGCWQSEG</sequence>
<dbReference type="PATRIC" id="fig|1114963.3.peg.560"/>
<keyword evidence="2" id="KW-1185">Reference proteome</keyword>
<organism evidence="1 2">
    <name type="scientific">Novosphingobium barchaimii LL02</name>
    <dbReference type="NCBI Taxonomy" id="1114963"/>
    <lineage>
        <taxon>Bacteria</taxon>
        <taxon>Pseudomonadati</taxon>
        <taxon>Pseudomonadota</taxon>
        <taxon>Alphaproteobacteria</taxon>
        <taxon>Sphingomonadales</taxon>
        <taxon>Sphingomonadaceae</taxon>
        <taxon>Novosphingobium</taxon>
    </lineage>
</organism>
<proteinExistence type="predicted"/>
<dbReference type="AlphaFoldDB" id="A0A0J7Y7X4"/>
<evidence type="ECO:0000313" key="2">
    <source>
        <dbReference type="Proteomes" id="UP000052268"/>
    </source>
</evidence>
<dbReference type="EMBL" id="JACU01000002">
    <property type="protein sequence ID" value="KMS60019.1"/>
    <property type="molecule type" value="Genomic_DNA"/>
</dbReference>
<comment type="caution">
    <text evidence="1">The sequence shown here is derived from an EMBL/GenBank/DDBJ whole genome shotgun (WGS) entry which is preliminary data.</text>
</comment>
<dbReference type="Proteomes" id="UP000052268">
    <property type="component" value="Unassembled WGS sequence"/>
</dbReference>